<dbReference type="Proteomes" id="UP000761264">
    <property type="component" value="Unassembled WGS sequence"/>
</dbReference>
<comment type="caution">
    <text evidence="7">The sequence shown here is derived from an EMBL/GenBank/DDBJ whole genome shotgun (WGS) entry which is preliminary data.</text>
</comment>
<organism evidence="7 8">
    <name type="scientific">Pelagibius litoralis</name>
    <dbReference type="NCBI Taxonomy" id="374515"/>
    <lineage>
        <taxon>Bacteria</taxon>
        <taxon>Pseudomonadati</taxon>
        <taxon>Pseudomonadota</taxon>
        <taxon>Alphaproteobacteria</taxon>
        <taxon>Rhodospirillales</taxon>
        <taxon>Rhodovibrionaceae</taxon>
        <taxon>Pelagibius</taxon>
    </lineage>
</organism>
<keyword evidence="5" id="KW-0732">Signal</keyword>
<protein>
    <submittedName>
        <fullName evidence="7">C-type cytochrome</fullName>
    </submittedName>
</protein>
<dbReference type="GO" id="GO:0004130">
    <property type="term" value="F:cytochrome-c peroxidase activity"/>
    <property type="evidence" value="ECO:0007669"/>
    <property type="project" value="TreeGrafter"/>
</dbReference>
<evidence type="ECO:0000313" key="8">
    <source>
        <dbReference type="Proteomes" id="UP000761264"/>
    </source>
</evidence>
<keyword evidence="3 4" id="KW-0408">Iron</keyword>
<evidence type="ECO:0000313" key="7">
    <source>
        <dbReference type="EMBL" id="NIA70094.1"/>
    </source>
</evidence>
<evidence type="ECO:0000256" key="3">
    <source>
        <dbReference type="ARBA" id="ARBA00023004"/>
    </source>
</evidence>
<name>A0A967KAY2_9PROT</name>
<proteinExistence type="predicted"/>
<gene>
    <name evidence="7" type="ORF">HBA54_15925</name>
</gene>
<feature type="domain" description="Cytochrome c" evidence="6">
    <location>
        <begin position="370"/>
        <end position="502"/>
    </location>
</feature>
<evidence type="ECO:0000256" key="1">
    <source>
        <dbReference type="ARBA" id="ARBA00022617"/>
    </source>
</evidence>
<evidence type="ECO:0000256" key="4">
    <source>
        <dbReference type="PROSITE-ProRule" id="PRU00433"/>
    </source>
</evidence>
<dbReference type="InterPro" id="IPR009056">
    <property type="entry name" value="Cyt_c-like_dom"/>
</dbReference>
<dbReference type="InterPro" id="IPR036909">
    <property type="entry name" value="Cyt_c-like_dom_sf"/>
</dbReference>
<reference evidence="7" key="1">
    <citation type="submission" date="2020-03" db="EMBL/GenBank/DDBJ databases">
        <title>Genome of Pelagibius litoralis DSM 21314T.</title>
        <authorList>
            <person name="Wang G."/>
        </authorList>
    </citation>
    <scope>NUCLEOTIDE SEQUENCE</scope>
    <source>
        <strain evidence="7">DSM 21314</strain>
    </source>
</reference>
<dbReference type="Pfam" id="PF06537">
    <property type="entry name" value="DHOR"/>
    <property type="match status" value="1"/>
</dbReference>
<dbReference type="PIRSF" id="PIRSF028099">
    <property type="entry name" value="DUF1111"/>
    <property type="match status" value="1"/>
</dbReference>
<dbReference type="GO" id="GO:0009055">
    <property type="term" value="F:electron transfer activity"/>
    <property type="evidence" value="ECO:0007669"/>
    <property type="project" value="InterPro"/>
</dbReference>
<dbReference type="RefSeq" id="WP_167226364.1">
    <property type="nucleotide sequence ID" value="NZ_JAAQPH010000012.1"/>
</dbReference>
<dbReference type="EMBL" id="JAAQPH010000012">
    <property type="protein sequence ID" value="NIA70094.1"/>
    <property type="molecule type" value="Genomic_DNA"/>
</dbReference>
<dbReference type="InterPro" id="IPR010538">
    <property type="entry name" value="DHOR"/>
</dbReference>
<feature type="chain" id="PRO_5037362312" evidence="5">
    <location>
        <begin position="24"/>
        <end position="502"/>
    </location>
</feature>
<dbReference type="PROSITE" id="PS51007">
    <property type="entry name" value="CYTC"/>
    <property type="match status" value="1"/>
</dbReference>
<evidence type="ECO:0000259" key="6">
    <source>
        <dbReference type="PROSITE" id="PS51007"/>
    </source>
</evidence>
<keyword evidence="1 4" id="KW-0349">Heme</keyword>
<feature type="signal peptide" evidence="5">
    <location>
        <begin position="1"/>
        <end position="23"/>
    </location>
</feature>
<dbReference type="AlphaFoldDB" id="A0A967KAY2"/>
<sequence>MITRFRAVLALTLAVLGPATSVAGPTPEEAARIAAVIRPADDFTGAEPFEALSGGAATSKKKTLDANAFSQSSGNISFERELDFKLGNALFRRLWVSSPSSTTSADGLGPLFNARSCQRCHLKDGRGHPPAANWPDDSAVSMFLRLSVPAGTEAEREALASHRRNVIPEPTYGGQLQDLAIKGHDAEGKMRIRYEERTVTLADGEVVSLRKPSYSITHLGYGPLHPDVMMSPRVAPPMIGLGLLEAVDERDILAWADPEDADGDGISGRANRVWDAEIDKATLGRFGWKAGEPSLLQQSSHAINGDIGISAPLAPAPAGDCTARQTACLEAPHGNSALHDGLEASAEMLRLITFYSRNLAVPARREPGNPQVLEGKRVFYEAGCIACHRPKYVTRRDSRGPEQSFQLIWPYSDLLLHDMGEGLADDRPEGRASGREWRTPPLWGIGLTETVNGHSQFLHDGRARSLLEAILWHGGEAEAAKNRVQALTKAKREALLTFLKSL</sequence>
<evidence type="ECO:0000256" key="5">
    <source>
        <dbReference type="SAM" id="SignalP"/>
    </source>
</evidence>
<dbReference type="GO" id="GO:0020037">
    <property type="term" value="F:heme binding"/>
    <property type="evidence" value="ECO:0007669"/>
    <property type="project" value="InterPro"/>
</dbReference>
<dbReference type="SUPFAM" id="SSF46626">
    <property type="entry name" value="Cytochrome c"/>
    <property type="match status" value="1"/>
</dbReference>
<dbReference type="Gene3D" id="1.10.760.10">
    <property type="entry name" value="Cytochrome c-like domain"/>
    <property type="match status" value="1"/>
</dbReference>
<keyword evidence="8" id="KW-1185">Reference proteome</keyword>
<dbReference type="GO" id="GO:0046872">
    <property type="term" value="F:metal ion binding"/>
    <property type="evidence" value="ECO:0007669"/>
    <property type="project" value="UniProtKB-KW"/>
</dbReference>
<evidence type="ECO:0000256" key="2">
    <source>
        <dbReference type="ARBA" id="ARBA00022723"/>
    </source>
</evidence>
<dbReference type="PANTHER" id="PTHR30600">
    <property type="entry name" value="CYTOCHROME C PEROXIDASE-RELATED"/>
    <property type="match status" value="1"/>
</dbReference>
<accession>A0A967KAY2</accession>
<keyword evidence="2 4" id="KW-0479">Metal-binding</keyword>
<dbReference type="InterPro" id="IPR051395">
    <property type="entry name" value="Cytochrome_c_Peroxidase/MauG"/>
</dbReference>
<dbReference type="PANTHER" id="PTHR30600:SF4">
    <property type="entry name" value="CYTOCHROME C DOMAIN-CONTAINING PROTEIN"/>
    <property type="match status" value="1"/>
</dbReference>